<dbReference type="Proteomes" id="UP000007967">
    <property type="component" value="Chromosome"/>
</dbReference>
<dbReference type="AlphaFoldDB" id="D2PSH4"/>
<dbReference type="SUPFAM" id="SSF160904">
    <property type="entry name" value="Jann2411-like"/>
    <property type="match status" value="1"/>
</dbReference>
<keyword evidence="3" id="KW-1185">Reference proteome</keyword>
<evidence type="ECO:0000313" key="3">
    <source>
        <dbReference type="Proteomes" id="UP000007967"/>
    </source>
</evidence>
<dbReference type="PANTHER" id="PTHR35525:SF3">
    <property type="entry name" value="BLL6575 PROTEIN"/>
    <property type="match status" value="1"/>
</dbReference>
<dbReference type="PANTHER" id="PTHR35525">
    <property type="entry name" value="BLL6575 PROTEIN"/>
    <property type="match status" value="1"/>
</dbReference>
<proteinExistence type="predicted"/>
<sequence>MEIACNVIRQAPLIAELVNLATAQSRGGAPVQPPQGDELTEAFAANVSASQREALQAAADAGDRLGELAAQLRAALVAASPADTAAAINAMIRRYGAQPYLVEDVGQPFHLHFHGSERDPVDALGGEFAAALALIVDGYGAGRFGRCEASRCDAVYVDLTRNGSRRFCSAPCTARAKTAAYRARRGGESVS</sequence>
<dbReference type="Pfam" id="PF11706">
    <property type="entry name" value="zf-CGNR"/>
    <property type="match status" value="1"/>
</dbReference>
<evidence type="ECO:0000259" key="1">
    <source>
        <dbReference type="Pfam" id="PF11706"/>
    </source>
</evidence>
<evidence type="ECO:0000313" key="2">
    <source>
        <dbReference type="EMBL" id="ADB33112.1"/>
    </source>
</evidence>
<reference evidence="3" key="1">
    <citation type="submission" date="2009-09" db="EMBL/GenBank/DDBJ databases">
        <title>The complete genome of Kribbella flavida DSM 17836.</title>
        <authorList>
            <consortium name="US DOE Joint Genome Institute (JGI-PGF)"/>
            <person name="Lucas S."/>
            <person name="Copeland A."/>
            <person name="Lapidus A."/>
            <person name="Glavina del Rio T."/>
            <person name="Dalin E."/>
            <person name="Tice H."/>
            <person name="Bruce D."/>
            <person name="Goodwin L."/>
            <person name="Pitluck S."/>
            <person name="Kyrpides N."/>
            <person name="Mavromatis K."/>
            <person name="Ivanova N."/>
            <person name="Saunders E."/>
            <person name="Brettin T."/>
            <person name="Detter J.C."/>
            <person name="Han C."/>
            <person name="Larimer F."/>
            <person name="Land M."/>
            <person name="Hauser L."/>
            <person name="Markowitz V."/>
            <person name="Cheng J.-F."/>
            <person name="Hugenholtz P."/>
            <person name="Woyke T."/>
            <person name="Wu D."/>
            <person name="Pukall R."/>
            <person name="Klenk H.-P."/>
            <person name="Eisen J.A."/>
        </authorList>
    </citation>
    <scope>NUCLEOTIDE SEQUENCE [LARGE SCALE GENOMIC DNA]</scope>
    <source>
        <strain evidence="3">DSM 17836 / JCM 10339 / NBRC 14399</strain>
    </source>
</reference>
<dbReference type="Gene3D" id="1.10.3300.10">
    <property type="entry name" value="Jann2411-like domain"/>
    <property type="match status" value="1"/>
</dbReference>
<protein>
    <recommendedName>
        <fullName evidence="1">Zinc finger CGNR domain-containing protein</fullName>
    </recommendedName>
</protein>
<dbReference type="KEGG" id="kfl:Kfla_4063"/>
<accession>D2PSH4</accession>
<dbReference type="InterPro" id="IPR023286">
    <property type="entry name" value="ABATE_dom_sf"/>
</dbReference>
<dbReference type="eggNOG" id="COG5516">
    <property type="taxonomic scope" value="Bacteria"/>
</dbReference>
<reference evidence="2 3" key="2">
    <citation type="journal article" date="2010" name="Stand. Genomic Sci.">
        <title>Complete genome sequence of Kribbella flavida type strain (IFO 14399).</title>
        <authorList>
            <person name="Pukall R."/>
            <person name="Lapidus A."/>
            <person name="Glavina Del Rio T."/>
            <person name="Copeland A."/>
            <person name="Tice H."/>
            <person name="Cheng J.-F."/>
            <person name="Lucas S."/>
            <person name="Chen F."/>
            <person name="Nolan M."/>
            <person name="LaButti K."/>
            <person name="Pati A."/>
            <person name="Ivanova N."/>
            <person name="Mavrommatis K."/>
            <person name="Mikhailova N."/>
            <person name="Pitluck S."/>
            <person name="Bruce D."/>
            <person name="Goodwin L."/>
            <person name="Land M."/>
            <person name="Hauser L."/>
            <person name="Chang Y.-J."/>
            <person name="Jeffries C.D."/>
            <person name="Chen A."/>
            <person name="Palaniappan K."/>
            <person name="Chain P."/>
            <person name="Rohde M."/>
            <person name="Goeker M."/>
            <person name="Bristow J."/>
            <person name="Eisen J.A."/>
            <person name="Markowitz V."/>
            <person name="Hugenholtz P."/>
            <person name="Kyrpides N.C."/>
            <person name="Klenk H.-P."/>
            <person name="Brettin T."/>
        </authorList>
    </citation>
    <scope>NUCLEOTIDE SEQUENCE [LARGE SCALE GENOMIC DNA]</scope>
    <source>
        <strain evidence="3">DSM 17836 / JCM 10339 / NBRC 14399</strain>
    </source>
</reference>
<dbReference type="EMBL" id="CP001736">
    <property type="protein sequence ID" value="ADB33112.1"/>
    <property type="molecule type" value="Genomic_DNA"/>
</dbReference>
<dbReference type="HOGENOM" id="CLU_087298_1_0_11"/>
<dbReference type="STRING" id="479435.Kfla_4063"/>
<organism evidence="2 3">
    <name type="scientific">Kribbella flavida (strain DSM 17836 / JCM 10339 / NBRC 14399)</name>
    <dbReference type="NCBI Taxonomy" id="479435"/>
    <lineage>
        <taxon>Bacteria</taxon>
        <taxon>Bacillati</taxon>
        <taxon>Actinomycetota</taxon>
        <taxon>Actinomycetes</taxon>
        <taxon>Propionibacteriales</taxon>
        <taxon>Kribbellaceae</taxon>
        <taxon>Kribbella</taxon>
    </lineage>
</organism>
<feature type="domain" description="Zinc finger CGNR" evidence="1">
    <location>
        <begin position="143"/>
        <end position="185"/>
    </location>
</feature>
<name>D2PSH4_KRIFD</name>
<gene>
    <name evidence="2" type="ordered locus">Kfla_4063</name>
</gene>
<dbReference type="OrthoDB" id="3531194at2"/>
<dbReference type="InterPro" id="IPR010852">
    <property type="entry name" value="ABATE"/>
</dbReference>
<dbReference type="InterPro" id="IPR021005">
    <property type="entry name" value="Znf_CGNR"/>
</dbReference>